<protein>
    <submittedName>
        <fullName evidence="1">Uncharacterized protein</fullName>
    </submittedName>
</protein>
<evidence type="ECO:0000313" key="1">
    <source>
        <dbReference type="EMBL" id="MBP1044462.1"/>
    </source>
</evidence>
<sequence length="66" mass="7696">MKRSIDLPEEELEQADAFFEKLGTTTDLAIEWFIKTTIREQRTVSIPKKKNRGDKPIKLLLMKMAC</sequence>
<dbReference type="AlphaFoldDB" id="A0A940PH05"/>
<gene>
    <name evidence="1" type="ORF">I6N95_25980</name>
</gene>
<dbReference type="Proteomes" id="UP000674938">
    <property type="component" value="Unassembled WGS sequence"/>
</dbReference>
<accession>A0A940PH05</accession>
<dbReference type="EMBL" id="JAEEGA010000028">
    <property type="protein sequence ID" value="MBP1044462.1"/>
    <property type="molecule type" value="Genomic_DNA"/>
</dbReference>
<dbReference type="RefSeq" id="WP_209532949.1">
    <property type="nucleotide sequence ID" value="NZ_JAEEGA010000028.1"/>
</dbReference>
<comment type="caution">
    <text evidence="1">The sequence shown here is derived from an EMBL/GenBank/DDBJ whole genome shotgun (WGS) entry which is preliminary data.</text>
</comment>
<evidence type="ECO:0000313" key="2">
    <source>
        <dbReference type="Proteomes" id="UP000674938"/>
    </source>
</evidence>
<proteinExistence type="predicted"/>
<reference evidence="1" key="1">
    <citation type="submission" date="2020-12" db="EMBL/GenBank/DDBJ databases">
        <title>Vagococcus allomyrinae sp. nov. and Enterococcus lavae sp. nov., isolated from the larvae of Allomyrina dichotoma.</title>
        <authorList>
            <person name="Lee S.D."/>
        </authorList>
    </citation>
    <scope>NUCLEOTIDE SEQUENCE</scope>
    <source>
        <strain evidence="1">BWB3-3</strain>
    </source>
</reference>
<organism evidence="1 2">
    <name type="scientific">Vagococcus allomyrinae</name>
    <dbReference type="NCBI Taxonomy" id="2794353"/>
    <lineage>
        <taxon>Bacteria</taxon>
        <taxon>Bacillati</taxon>
        <taxon>Bacillota</taxon>
        <taxon>Bacilli</taxon>
        <taxon>Lactobacillales</taxon>
        <taxon>Enterococcaceae</taxon>
        <taxon>Vagococcus</taxon>
    </lineage>
</organism>
<name>A0A940PH05_9ENTE</name>
<keyword evidence="2" id="KW-1185">Reference proteome</keyword>